<dbReference type="Pfam" id="PF00386">
    <property type="entry name" value="C1q"/>
    <property type="match status" value="1"/>
</dbReference>
<feature type="domain" description="C1q" evidence="1">
    <location>
        <begin position="99"/>
        <end position="201"/>
    </location>
</feature>
<name>A0A1V0SAH0_9VIRU</name>
<protein>
    <submittedName>
        <fullName evidence="2">Collagen triple helix repeat motif-containing protein</fullName>
    </submittedName>
</protein>
<evidence type="ECO:0000313" key="2">
    <source>
        <dbReference type="EMBL" id="ARF08693.1"/>
    </source>
</evidence>
<dbReference type="Gene3D" id="2.60.120.40">
    <property type="match status" value="1"/>
</dbReference>
<gene>
    <name evidence="2" type="ORF">Catovirus_1_743</name>
</gene>
<sequence length="209" mass="21917">MVYPYGSLIIANGDHGVTGLIAGSSGYILVSDDVIGVKWISPSTVMQSLLTVGPTGATGPIGETGSIGPTGPTGPTFNPLYFLANNPQNINSGTVTSWTEVYDSSNMFNSSTGVFTSPSNGLYSINSQITFSSQLISALAINVNETRIASSSQTVNLSLLSNFIFTISVSILTQLSTNDNVAIVVSGNSNLNLYTTDATRSNFYVIKYS</sequence>
<proteinExistence type="predicted"/>
<dbReference type="InterPro" id="IPR001073">
    <property type="entry name" value="C1q_dom"/>
</dbReference>
<organism evidence="2">
    <name type="scientific">Catovirus CTV1</name>
    <dbReference type="NCBI Taxonomy" id="1977631"/>
    <lineage>
        <taxon>Viruses</taxon>
        <taxon>Varidnaviria</taxon>
        <taxon>Bamfordvirae</taxon>
        <taxon>Nucleocytoviricota</taxon>
        <taxon>Megaviricetes</taxon>
        <taxon>Imitervirales</taxon>
        <taxon>Mimiviridae</taxon>
        <taxon>Klosneuvirinae</taxon>
        <taxon>Catovirus</taxon>
    </lineage>
</organism>
<keyword evidence="2" id="KW-0176">Collagen</keyword>
<accession>A0A1V0SAH0</accession>
<dbReference type="InterPro" id="IPR008983">
    <property type="entry name" value="Tumour_necrosis_fac-like_dom"/>
</dbReference>
<dbReference type="EMBL" id="KY684083">
    <property type="protein sequence ID" value="ARF08693.1"/>
    <property type="molecule type" value="Genomic_DNA"/>
</dbReference>
<reference evidence="2" key="1">
    <citation type="journal article" date="2017" name="Science">
        <title>Giant viruses with an expanded complement of translation system components.</title>
        <authorList>
            <person name="Schulz F."/>
            <person name="Yutin N."/>
            <person name="Ivanova N.N."/>
            <person name="Ortega D.R."/>
            <person name="Lee T.K."/>
            <person name="Vierheilig J."/>
            <person name="Daims H."/>
            <person name="Horn M."/>
            <person name="Wagner M."/>
            <person name="Jensen G.J."/>
            <person name="Kyrpides N.C."/>
            <person name="Koonin E.V."/>
            <person name="Woyke T."/>
        </authorList>
    </citation>
    <scope>NUCLEOTIDE SEQUENCE</scope>
    <source>
        <strain evidence="2">CTV1</strain>
    </source>
</reference>
<dbReference type="SUPFAM" id="SSF49842">
    <property type="entry name" value="TNF-like"/>
    <property type="match status" value="1"/>
</dbReference>
<evidence type="ECO:0000259" key="1">
    <source>
        <dbReference type="Pfam" id="PF00386"/>
    </source>
</evidence>